<feature type="region of interest" description="Disordered" evidence="1">
    <location>
        <begin position="158"/>
        <end position="224"/>
    </location>
</feature>
<feature type="compositionally biased region" description="Basic and acidic residues" evidence="1">
    <location>
        <begin position="176"/>
        <end position="196"/>
    </location>
</feature>
<evidence type="ECO:0000313" key="2">
    <source>
        <dbReference type="EMBL" id="KAK7087028.1"/>
    </source>
</evidence>
<organism evidence="2 3">
    <name type="scientific">Halocaridina rubra</name>
    <name type="common">Hawaiian red shrimp</name>
    <dbReference type="NCBI Taxonomy" id="373956"/>
    <lineage>
        <taxon>Eukaryota</taxon>
        <taxon>Metazoa</taxon>
        <taxon>Ecdysozoa</taxon>
        <taxon>Arthropoda</taxon>
        <taxon>Crustacea</taxon>
        <taxon>Multicrustacea</taxon>
        <taxon>Malacostraca</taxon>
        <taxon>Eumalacostraca</taxon>
        <taxon>Eucarida</taxon>
        <taxon>Decapoda</taxon>
        <taxon>Pleocyemata</taxon>
        <taxon>Caridea</taxon>
        <taxon>Atyoidea</taxon>
        <taxon>Atyidae</taxon>
        <taxon>Halocaridina</taxon>
    </lineage>
</organism>
<evidence type="ECO:0000256" key="1">
    <source>
        <dbReference type="SAM" id="MobiDB-lite"/>
    </source>
</evidence>
<reference evidence="2 3" key="1">
    <citation type="submission" date="2023-11" db="EMBL/GenBank/DDBJ databases">
        <title>Halocaridina rubra genome assembly.</title>
        <authorList>
            <person name="Smith C."/>
        </authorList>
    </citation>
    <scope>NUCLEOTIDE SEQUENCE [LARGE SCALE GENOMIC DNA]</scope>
    <source>
        <strain evidence="2">EP-1</strain>
        <tissue evidence="2">Whole</tissue>
    </source>
</reference>
<sequence>RAPASTHLPLAWTKTSIEEENLLMQKLLVLTQKITGETASSEEKLTTENSLNNSNGLANGSNHNGVSATSSSKVEELSATLSAVSVSGSTEPGFLKNDDDVWNTKPDELFIGDVKVSSETENHLPKEESQSKDEVDIPKQDIVPQLSPVVAKVETQHGIETGKIQNPSSPEPLSMEPHDEPLKMELHKDPVTKDNVRVNTETPPNEDLPKQDSAPQVITCGSRD</sequence>
<dbReference type="EMBL" id="JAXCGZ010000018">
    <property type="protein sequence ID" value="KAK7087028.1"/>
    <property type="molecule type" value="Genomic_DNA"/>
</dbReference>
<accession>A0AAN9AHI8</accession>
<feature type="non-terminal residue" evidence="2">
    <location>
        <position position="1"/>
    </location>
</feature>
<evidence type="ECO:0000313" key="3">
    <source>
        <dbReference type="Proteomes" id="UP001381693"/>
    </source>
</evidence>
<dbReference type="Proteomes" id="UP001381693">
    <property type="component" value="Unassembled WGS sequence"/>
</dbReference>
<dbReference type="AlphaFoldDB" id="A0AAN9AHI8"/>
<proteinExistence type="predicted"/>
<comment type="caution">
    <text evidence="2">The sequence shown here is derived from an EMBL/GenBank/DDBJ whole genome shotgun (WGS) entry which is preliminary data.</text>
</comment>
<feature type="region of interest" description="Disordered" evidence="1">
    <location>
        <begin position="38"/>
        <end position="72"/>
    </location>
</feature>
<protein>
    <submittedName>
        <fullName evidence="2">Uncharacterized protein</fullName>
    </submittedName>
</protein>
<keyword evidence="3" id="KW-1185">Reference proteome</keyword>
<gene>
    <name evidence="2" type="ORF">SK128_004607</name>
</gene>
<feature type="compositionally biased region" description="Low complexity" evidence="1">
    <location>
        <begin position="49"/>
        <end position="65"/>
    </location>
</feature>
<name>A0AAN9AHI8_HALRR</name>